<organism evidence="1">
    <name type="scientific">marine sediment metagenome</name>
    <dbReference type="NCBI Taxonomy" id="412755"/>
    <lineage>
        <taxon>unclassified sequences</taxon>
        <taxon>metagenomes</taxon>
        <taxon>ecological metagenomes</taxon>
    </lineage>
</organism>
<sequence>MKEKIEAKDIKVDDYIYIIENLFNERDKNRRFILKILTKKEGLENDTYFWRLENTSQKRSIFDPIEHKDNYTMDKRDWEGHKAYKLSKEEIGKFNKLLIINSL</sequence>
<comment type="caution">
    <text evidence="1">The sequence shown here is derived from an EMBL/GenBank/DDBJ whole genome shotgun (WGS) entry which is preliminary data.</text>
</comment>
<evidence type="ECO:0000313" key="1">
    <source>
        <dbReference type="EMBL" id="KKL05754.1"/>
    </source>
</evidence>
<dbReference type="EMBL" id="LAZR01043985">
    <property type="protein sequence ID" value="KKL05754.1"/>
    <property type="molecule type" value="Genomic_DNA"/>
</dbReference>
<gene>
    <name evidence="1" type="ORF">LCGC14_2602860</name>
</gene>
<accession>A0A0F9A895</accession>
<reference evidence="1" key="1">
    <citation type="journal article" date="2015" name="Nature">
        <title>Complex archaea that bridge the gap between prokaryotes and eukaryotes.</title>
        <authorList>
            <person name="Spang A."/>
            <person name="Saw J.H."/>
            <person name="Jorgensen S.L."/>
            <person name="Zaremba-Niedzwiedzka K."/>
            <person name="Martijn J."/>
            <person name="Lind A.E."/>
            <person name="van Eijk R."/>
            <person name="Schleper C."/>
            <person name="Guy L."/>
            <person name="Ettema T.J."/>
        </authorList>
    </citation>
    <scope>NUCLEOTIDE SEQUENCE</scope>
</reference>
<dbReference type="AlphaFoldDB" id="A0A0F9A895"/>
<proteinExistence type="predicted"/>
<name>A0A0F9A895_9ZZZZ</name>
<protein>
    <submittedName>
        <fullName evidence="1">Uncharacterized protein</fullName>
    </submittedName>
</protein>